<dbReference type="GeneID" id="9798026"/>
<dbReference type="GO" id="GO:0004402">
    <property type="term" value="F:histone acetyltransferase activity"/>
    <property type="evidence" value="ECO:0007669"/>
    <property type="project" value="InterPro"/>
</dbReference>
<dbReference type="GO" id="GO:0003713">
    <property type="term" value="F:transcription coactivator activity"/>
    <property type="evidence" value="ECO:0007669"/>
    <property type="project" value="TreeGrafter"/>
</dbReference>
<evidence type="ECO:0000256" key="6">
    <source>
        <dbReference type="ARBA" id="ARBA00023163"/>
    </source>
</evidence>
<comment type="subcellular location">
    <subcellularLocation>
        <location evidence="1">Nucleus</location>
    </subcellularLocation>
</comment>
<dbReference type="OrthoDB" id="899at2759"/>
<dbReference type="Pfam" id="PF08214">
    <property type="entry name" value="HAT_KAT11"/>
    <property type="match status" value="1"/>
</dbReference>
<keyword evidence="3" id="KW-0808">Transferase</keyword>
<dbReference type="HOGENOM" id="CLU_1572057_0_0_1"/>
<keyword evidence="4" id="KW-0156">Chromatin regulator</keyword>
<evidence type="ECO:0000256" key="7">
    <source>
        <dbReference type="ARBA" id="ARBA00023242"/>
    </source>
</evidence>
<dbReference type="eggNOG" id="KOG1778">
    <property type="taxonomic scope" value="Eukaryota"/>
</dbReference>
<accession>E3NK30</accession>
<dbReference type="PROSITE" id="PS51727">
    <property type="entry name" value="CBP_P300_HAT"/>
    <property type="match status" value="1"/>
</dbReference>
<keyword evidence="7" id="KW-0539">Nucleus</keyword>
<feature type="domain" description="CBP/p300-type HAT" evidence="9">
    <location>
        <begin position="1"/>
        <end position="170"/>
    </location>
</feature>
<dbReference type="GO" id="GO:0005667">
    <property type="term" value="C:transcription regulator complex"/>
    <property type="evidence" value="ECO:0007669"/>
    <property type="project" value="TreeGrafter"/>
</dbReference>
<evidence type="ECO:0000256" key="3">
    <source>
        <dbReference type="ARBA" id="ARBA00022679"/>
    </source>
</evidence>
<evidence type="ECO:0000256" key="4">
    <source>
        <dbReference type="ARBA" id="ARBA00022853"/>
    </source>
</evidence>
<dbReference type="KEGG" id="crq:GCK72_026121"/>
<dbReference type="CTD" id="9798026"/>
<dbReference type="AlphaFoldDB" id="E3NK30"/>
<dbReference type="PANTHER" id="PTHR13808:SF1">
    <property type="entry name" value="HISTONE ACETYLTRANSFERASE"/>
    <property type="match status" value="1"/>
</dbReference>
<evidence type="ECO:0000256" key="2">
    <source>
        <dbReference type="ARBA" id="ARBA00013184"/>
    </source>
</evidence>
<evidence type="ECO:0000256" key="1">
    <source>
        <dbReference type="ARBA" id="ARBA00004123"/>
    </source>
</evidence>
<evidence type="ECO:0000256" key="8">
    <source>
        <dbReference type="ARBA" id="ARBA00048017"/>
    </source>
</evidence>
<dbReference type="InParanoid" id="E3NK30"/>
<evidence type="ECO:0000256" key="5">
    <source>
        <dbReference type="ARBA" id="ARBA00023015"/>
    </source>
</evidence>
<name>E3NK30_CAERE</name>
<proteinExistence type="predicted"/>
<dbReference type="InterPro" id="IPR013178">
    <property type="entry name" value="Histone_AcTrfase_Rtt109/CBP"/>
</dbReference>
<organism evidence="11">
    <name type="scientific">Caenorhabditis remanei</name>
    <name type="common">Caenorhabditis vulgaris</name>
    <dbReference type="NCBI Taxonomy" id="31234"/>
    <lineage>
        <taxon>Eukaryota</taxon>
        <taxon>Metazoa</taxon>
        <taxon>Ecdysozoa</taxon>
        <taxon>Nematoda</taxon>
        <taxon>Chromadorea</taxon>
        <taxon>Rhabditida</taxon>
        <taxon>Rhabditina</taxon>
        <taxon>Rhabditomorpha</taxon>
        <taxon>Rhabditoidea</taxon>
        <taxon>Rhabditidae</taxon>
        <taxon>Peloderinae</taxon>
        <taxon>Caenorhabditis</taxon>
    </lineage>
</organism>
<keyword evidence="11" id="KW-1185">Reference proteome</keyword>
<dbReference type="InterPro" id="IPR031162">
    <property type="entry name" value="CBP_P300_HAT"/>
</dbReference>
<dbReference type="EC" id="2.3.1.48" evidence="2"/>
<protein>
    <recommendedName>
        <fullName evidence="2">histone acetyltransferase</fullName>
        <ecNumber evidence="2">2.3.1.48</ecNumber>
    </recommendedName>
</protein>
<dbReference type="GO" id="GO:0005634">
    <property type="term" value="C:nucleus"/>
    <property type="evidence" value="ECO:0007669"/>
    <property type="project" value="UniProtKB-SubCell"/>
</dbReference>
<evidence type="ECO:0000313" key="10">
    <source>
        <dbReference type="EMBL" id="EFP01597.1"/>
    </source>
</evidence>
<dbReference type="GO" id="GO:0000123">
    <property type="term" value="C:histone acetyltransferase complex"/>
    <property type="evidence" value="ECO:0007669"/>
    <property type="project" value="TreeGrafter"/>
</dbReference>
<sequence>MSTFWSIPALEWNNASLLGCRQHQCGIFWTFHTRIQRSCWKKLVRHRQSGLGSMDETSMSPSKIYLELILAYFEYMGLKGFKNRHLWTNPPDKGVDYIFNIHTDSQKYLNKDGLIAWYHKILQQGKTTRLLAGYRNFEEEFKKKGFNHPIDLPVFVNSLWCKILKSFNNE</sequence>
<dbReference type="EMBL" id="DS268776">
    <property type="protein sequence ID" value="EFP01597.1"/>
    <property type="molecule type" value="Genomic_DNA"/>
</dbReference>
<evidence type="ECO:0000259" key="9">
    <source>
        <dbReference type="PROSITE" id="PS51727"/>
    </source>
</evidence>
<dbReference type="STRING" id="31234.E3NK30"/>
<dbReference type="Proteomes" id="UP000008281">
    <property type="component" value="Unassembled WGS sequence"/>
</dbReference>
<evidence type="ECO:0000313" key="11">
    <source>
        <dbReference type="Proteomes" id="UP000008281"/>
    </source>
</evidence>
<dbReference type="PANTHER" id="PTHR13808">
    <property type="entry name" value="CBP/P300-RELATED"/>
    <property type="match status" value="1"/>
</dbReference>
<dbReference type="GO" id="GO:0045944">
    <property type="term" value="P:positive regulation of transcription by RNA polymerase II"/>
    <property type="evidence" value="ECO:0007669"/>
    <property type="project" value="TreeGrafter"/>
</dbReference>
<keyword evidence="6" id="KW-0804">Transcription</keyword>
<gene>
    <name evidence="10" type="ORF">CRE_30245</name>
</gene>
<dbReference type="SMART" id="SM01250">
    <property type="entry name" value="KAT11"/>
    <property type="match status" value="1"/>
</dbReference>
<comment type="catalytic activity">
    <reaction evidence="8">
        <text>L-lysyl-[protein] + acetyl-CoA = N(6)-acetyl-L-lysyl-[protein] + CoA + H(+)</text>
        <dbReference type="Rhea" id="RHEA:45948"/>
        <dbReference type="Rhea" id="RHEA-COMP:9752"/>
        <dbReference type="Rhea" id="RHEA-COMP:10731"/>
        <dbReference type="ChEBI" id="CHEBI:15378"/>
        <dbReference type="ChEBI" id="CHEBI:29969"/>
        <dbReference type="ChEBI" id="CHEBI:57287"/>
        <dbReference type="ChEBI" id="CHEBI:57288"/>
        <dbReference type="ChEBI" id="CHEBI:61930"/>
        <dbReference type="EC" id="2.3.1.48"/>
    </reaction>
</comment>
<keyword evidence="5" id="KW-0805">Transcription regulation</keyword>
<reference evidence="10" key="1">
    <citation type="submission" date="2007-07" db="EMBL/GenBank/DDBJ databases">
        <title>PCAP assembly of the Caenorhabditis remanei genome.</title>
        <authorList>
            <consortium name="The Caenorhabditis remanei Sequencing Consortium"/>
            <person name="Wilson R.K."/>
        </authorList>
    </citation>
    <scope>NUCLEOTIDE SEQUENCE [LARGE SCALE GENOMIC DNA]</scope>
    <source>
        <strain evidence="10">PB4641</strain>
    </source>
</reference>
<dbReference type="GO" id="GO:0031490">
    <property type="term" value="F:chromatin DNA binding"/>
    <property type="evidence" value="ECO:0007669"/>
    <property type="project" value="TreeGrafter"/>
</dbReference>
<dbReference type="RefSeq" id="XP_003091245.2">
    <property type="nucleotide sequence ID" value="XM_003091197.2"/>
</dbReference>